<dbReference type="EMBL" id="NCTU01000019">
    <property type="protein sequence ID" value="PUW01737.1"/>
    <property type="molecule type" value="Genomic_DNA"/>
</dbReference>
<evidence type="ECO:0008006" key="3">
    <source>
        <dbReference type="Google" id="ProtNLM"/>
    </source>
</evidence>
<accession>A0AA44Z734</accession>
<evidence type="ECO:0000313" key="1">
    <source>
        <dbReference type="EMBL" id="PUW01737.1"/>
    </source>
</evidence>
<name>A0AA44Z734_CROSK</name>
<evidence type="ECO:0000313" key="2">
    <source>
        <dbReference type="Proteomes" id="UP000244856"/>
    </source>
</evidence>
<organism evidence="1 2">
    <name type="scientific">Cronobacter sakazakii</name>
    <name type="common">Enterobacter sakazakii</name>
    <dbReference type="NCBI Taxonomy" id="28141"/>
    <lineage>
        <taxon>Bacteria</taxon>
        <taxon>Pseudomonadati</taxon>
        <taxon>Pseudomonadota</taxon>
        <taxon>Gammaproteobacteria</taxon>
        <taxon>Enterobacterales</taxon>
        <taxon>Enterobacteriaceae</taxon>
        <taxon>Cronobacter</taxon>
    </lineage>
</organism>
<reference evidence="1 2" key="1">
    <citation type="submission" date="2017-04" db="EMBL/GenBank/DDBJ databases">
        <title>Cronobacter sakazakii, ST83 Lineage Isolates.</title>
        <authorList>
            <person name="Chase H."/>
            <person name="Tall B."/>
            <person name="Gopinath G."/>
            <person name="Lehner A."/>
        </authorList>
    </citation>
    <scope>NUCLEOTIDE SEQUENCE [LARGE SCALE GENOMIC DNA]</scope>
    <source>
        <strain evidence="1 2">MOD1_Comp15</strain>
    </source>
</reference>
<comment type="caution">
    <text evidence="1">The sequence shown here is derived from an EMBL/GenBank/DDBJ whole genome shotgun (WGS) entry which is preliminary data.</text>
</comment>
<protein>
    <recommendedName>
        <fullName evidence="3">Restriction endonuclease</fullName>
    </recommendedName>
</protein>
<dbReference type="Proteomes" id="UP000244856">
    <property type="component" value="Unassembled WGS sequence"/>
</dbReference>
<gene>
    <name evidence="1" type="ORF">B7T07_20305</name>
</gene>
<dbReference type="AlphaFoldDB" id="A0AA44Z734"/>
<sequence>MRFSMHNLRVKSWDDWETLCKHWMKHIAKMNHGVDTSYQIYGRPGQKQHGVDIKPELPNCGIVGQSKFIQGAFKLEDLYAELSKTNSYPGPITNYYLLTTADKCTSIQNASSYKQIDHHRPDGSYFVVHIYYWSDIHNIDFIPKEVKNNLFPEAKTLFDTDDGEITNNPEKLLEKLDKLKQLIRNTFSEENIKWLETWNFRSYKIYARDYDVFSLAYLDWTMIELAMRNNNQKLLHAYLNNTSRINFYATWPVSKTLFYALEEFRKIAYNNYSTGALDGSETFLTVSDLKNRDSIAYQMESAASYLAQVIRQIQK</sequence>
<proteinExistence type="predicted"/>